<evidence type="ECO:0000313" key="3">
    <source>
        <dbReference type="Proteomes" id="UP000470213"/>
    </source>
</evidence>
<feature type="transmembrane region" description="Helical" evidence="1">
    <location>
        <begin position="21"/>
        <end position="45"/>
    </location>
</feature>
<protein>
    <submittedName>
        <fullName evidence="2">Uncharacterized protein</fullName>
    </submittedName>
</protein>
<keyword evidence="1" id="KW-0812">Transmembrane</keyword>
<organism evidence="2 3">
    <name type="scientific">Alteromonas profundi</name>
    <dbReference type="NCBI Taxonomy" id="2696062"/>
    <lineage>
        <taxon>Bacteria</taxon>
        <taxon>Pseudomonadati</taxon>
        <taxon>Pseudomonadota</taxon>
        <taxon>Gammaproteobacteria</taxon>
        <taxon>Alteromonadales</taxon>
        <taxon>Alteromonadaceae</taxon>
        <taxon>Alteromonas/Salinimonas group</taxon>
        <taxon>Alteromonas</taxon>
    </lineage>
</organism>
<feature type="transmembrane region" description="Helical" evidence="1">
    <location>
        <begin position="103"/>
        <end position="129"/>
    </location>
</feature>
<keyword evidence="1" id="KW-1133">Transmembrane helix</keyword>
<accession>A0A7X5RJG0</accession>
<evidence type="ECO:0000256" key="1">
    <source>
        <dbReference type="SAM" id="Phobius"/>
    </source>
</evidence>
<gene>
    <name evidence="2" type="ORF">GTH32_00015</name>
</gene>
<proteinExistence type="predicted"/>
<dbReference type="AlphaFoldDB" id="A0A7X5RJG0"/>
<comment type="caution">
    <text evidence="2">The sequence shown here is derived from an EMBL/GenBank/DDBJ whole genome shotgun (WGS) entry which is preliminary data.</text>
</comment>
<dbReference type="RefSeq" id="WP_163083188.1">
    <property type="nucleotide sequence ID" value="NZ_JAAAWN010000001.1"/>
</dbReference>
<keyword evidence="1" id="KW-0472">Membrane</keyword>
<feature type="transmembrane region" description="Helical" evidence="1">
    <location>
        <begin position="141"/>
        <end position="159"/>
    </location>
</feature>
<dbReference type="Proteomes" id="UP000470213">
    <property type="component" value="Unassembled WGS sequence"/>
</dbReference>
<sequence>MQNKQPRFTKLSKFTRWFAIQFFPAWLVTFAFASLFHTLCVLVNLSALDVFIPWFTWLTTIVGDFIGLLPTYGVIIAVALCIAFGATITLIRWCQQSARPLSALPILLLFSLSGGVAIAVTLLAMQPIMNITLIAGSRGTLGFMLQSGAGVLGGALFGLRSIQKQNINY</sequence>
<reference evidence="2 3" key="1">
    <citation type="submission" date="2020-01" db="EMBL/GenBank/DDBJ databases">
        <authorList>
            <person name="Chen J."/>
            <person name="Zhu S."/>
            <person name="Yang J."/>
        </authorList>
    </citation>
    <scope>NUCLEOTIDE SEQUENCE [LARGE SCALE GENOMIC DNA]</scope>
    <source>
        <strain evidence="2 3">345S023</strain>
    </source>
</reference>
<name>A0A7X5RJG0_9ALTE</name>
<dbReference type="EMBL" id="JAAAWN010000001">
    <property type="protein sequence ID" value="NDV89581.1"/>
    <property type="molecule type" value="Genomic_DNA"/>
</dbReference>
<keyword evidence="3" id="KW-1185">Reference proteome</keyword>
<feature type="transmembrane region" description="Helical" evidence="1">
    <location>
        <begin position="65"/>
        <end position="91"/>
    </location>
</feature>
<evidence type="ECO:0000313" key="2">
    <source>
        <dbReference type="EMBL" id="NDV89581.1"/>
    </source>
</evidence>